<dbReference type="VEuPathDB" id="FungiDB:An01g06400"/>
<evidence type="ECO:0000313" key="3">
    <source>
        <dbReference type="Proteomes" id="UP000068243"/>
    </source>
</evidence>
<dbReference type="Proteomes" id="UP000068243">
    <property type="component" value="Unassembled WGS sequence"/>
</dbReference>
<evidence type="ECO:0000313" key="2">
    <source>
        <dbReference type="EMBL" id="GAQ33875.1"/>
    </source>
</evidence>
<dbReference type="VEuPathDB" id="FungiDB:ASPNIDRAFT2_1171268"/>
<comment type="caution">
    <text evidence="2">The sequence shown here is derived from an EMBL/GenBank/DDBJ whole genome shotgun (WGS) entry which is preliminary data.</text>
</comment>
<sequence length="426" mass="47417">MEGCPSQPYQDGPQSDSGTILVLILITIVFLCFVVYRIESYVFLMLQTCERKDMAHKKDKNSLQLERTVLAPVNPCAQNTAPLSSLLDSGLDDIKVPSLQPLSPIKTPSVVRIMVQKEPTQRATSLLIDQHVDNLSIPVLEPQRVSPRSNSATTITQVQPPRLTRPVCVKKQPFVTMKPPVLVPWDGTIKWAIRGSSVFETTDEELDALLYRPNIVSKESPTELWMFQFGLRYIPAEGDRDIHRAVTIENLPSDVTLQQLLSLVTGEIYSAHFLDTVSITGSNTAFIVFVTQADTVDFLKNSGGSLALRATQAKVALVPTPTYPMAASMARLVFEEGHTRCVCISGVRDTLKGEIRRVLGRSPFLDHLERIEDGQVLGDVYARFHSIKVATAAYNLLKSHPSFQKCKLRFLAARPLARQPRIGIWD</sequence>
<organism evidence="2 3">
    <name type="scientific">Aspergillus niger</name>
    <dbReference type="NCBI Taxonomy" id="5061"/>
    <lineage>
        <taxon>Eukaryota</taxon>
        <taxon>Fungi</taxon>
        <taxon>Dikarya</taxon>
        <taxon>Ascomycota</taxon>
        <taxon>Pezizomycotina</taxon>
        <taxon>Eurotiomycetes</taxon>
        <taxon>Eurotiomycetidae</taxon>
        <taxon>Eurotiales</taxon>
        <taxon>Aspergillaceae</taxon>
        <taxon>Aspergillus</taxon>
        <taxon>Aspergillus subgen. Circumdati</taxon>
    </lineage>
</organism>
<accession>A0A117DUT7</accession>
<dbReference type="OMA" id="IRWAIEG"/>
<dbReference type="OrthoDB" id="5244622at2759"/>
<gene>
    <name evidence="2" type="ORF">ABL_00397</name>
</gene>
<evidence type="ECO:0000256" key="1">
    <source>
        <dbReference type="SAM" id="Phobius"/>
    </source>
</evidence>
<proteinExistence type="predicted"/>
<keyword evidence="1" id="KW-1133">Transmembrane helix</keyword>
<dbReference type="AlphaFoldDB" id="A0A117DUT7"/>
<dbReference type="VEuPathDB" id="FungiDB:ATCC64974_18210"/>
<keyword evidence="1" id="KW-0472">Membrane</keyword>
<keyword evidence="1" id="KW-0812">Transmembrane</keyword>
<reference evidence="3" key="1">
    <citation type="journal article" date="2016" name="Genome Announc.">
        <title>Draft genome sequence of Aspergillus niger strain An76.</title>
        <authorList>
            <person name="Gong W."/>
            <person name="Cheng Z."/>
            <person name="Zhang H."/>
            <person name="Liu L."/>
            <person name="Gao P."/>
            <person name="Wang L."/>
        </authorList>
    </citation>
    <scope>NUCLEOTIDE SEQUENCE [LARGE SCALE GENOMIC DNA]</scope>
    <source>
        <strain evidence="3">An76</strain>
    </source>
</reference>
<feature type="transmembrane region" description="Helical" evidence="1">
    <location>
        <begin position="20"/>
        <end position="38"/>
    </location>
</feature>
<dbReference type="EMBL" id="BCMY01000001">
    <property type="protein sequence ID" value="GAQ33875.1"/>
    <property type="molecule type" value="Genomic_DNA"/>
</dbReference>
<name>A0A117DUT7_ASPNG</name>
<evidence type="ECO:0008006" key="4">
    <source>
        <dbReference type="Google" id="ProtNLM"/>
    </source>
</evidence>
<protein>
    <recommendedName>
        <fullName evidence="4">RRM domain-containing protein</fullName>
    </recommendedName>
</protein>
<dbReference type="VEuPathDB" id="FungiDB:M747DRAFT_334618"/>